<evidence type="ECO:0000256" key="5">
    <source>
        <dbReference type="SAM" id="Phobius"/>
    </source>
</evidence>
<evidence type="ECO:0000256" key="2">
    <source>
        <dbReference type="ARBA" id="ARBA00022692"/>
    </source>
</evidence>
<reference evidence="8" key="1">
    <citation type="submission" date="2017-09" db="EMBL/GenBank/DDBJ databases">
        <title>Depth-based differentiation of microbial function through sediment-hosted aquifers and enrichment of novel symbionts in the deep terrestrial subsurface.</title>
        <authorList>
            <person name="Probst A.J."/>
            <person name="Ladd B."/>
            <person name="Jarett J.K."/>
            <person name="Geller-Mcgrath D.E."/>
            <person name="Sieber C.M.K."/>
            <person name="Emerson J.B."/>
            <person name="Anantharaman K."/>
            <person name="Thomas B.C."/>
            <person name="Malmstrom R."/>
            <person name="Stieglmeier M."/>
            <person name="Klingl A."/>
            <person name="Woyke T."/>
            <person name="Ryan C.M."/>
            <person name="Banfield J.F."/>
        </authorList>
    </citation>
    <scope>NUCLEOTIDE SEQUENCE [LARGE SCALE GENOMIC DNA]</scope>
</reference>
<evidence type="ECO:0000313" key="8">
    <source>
        <dbReference type="Proteomes" id="UP000230251"/>
    </source>
</evidence>
<feature type="transmembrane region" description="Helical" evidence="5">
    <location>
        <begin position="124"/>
        <end position="144"/>
    </location>
</feature>
<keyword evidence="2 5" id="KW-0812">Transmembrane</keyword>
<name>A0A2M8EPZ6_9BACT</name>
<feature type="transmembrane region" description="Helical" evidence="5">
    <location>
        <begin position="379"/>
        <end position="398"/>
    </location>
</feature>
<proteinExistence type="predicted"/>
<keyword evidence="4 5" id="KW-0472">Membrane</keyword>
<dbReference type="GO" id="GO:0016020">
    <property type="term" value="C:membrane"/>
    <property type="evidence" value="ECO:0007669"/>
    <property type="project" value="UniProtKB-SubCell"/>
</dbReference>
<evidence type="ECO:0000313" key="7">
    <source>
        <dbReference type="EMBL" id="PJC24771.1"/>
    </source>
</evidence>
<comment type="subcellular location">
    <subcellularLocation>
        <location evidence="1">Membrane</location>
        <topology evidence="1">Multi-pass membrane protein</topology>
    </subcellularLocation>
</comment>
<feature type="domain" description="O-antigen ligase-related" evidence="6">
    <location>
        <begin position="219"/>
        <end position="348"/>
    </location>
</feature>
<dbReference type="Proteomes" id="UP000230251">
    <property type="component" value="Unassembled WGS sequence"/>
</dbReference>
<feature type="transmembrane region" description="Helical" evidence="5">
    <location>
        <begin position="97"/>
        <end position="117"/>
    </location>
</feature>
<feature type="transmembrane region" description="Helical" evidence="5">
    <location>
        <begin position="259"/>
        <end position="278"/>
    </location>
</feature>
<evidence type="ECO:0000259" key="6">
    <source>
        <dbReference type="Pfam" id="PF04932"/>
    </source>
</evidence>
<evidence type="ECO:0000256" key="4">
    <source>
        <dbReference type="ARBA" id="ARBA00023136"/>
    </source>
</evidence>
<evidence type="ECO:0000256" key="1">
    <source>
        <dbReference type="ARBA" id="ARBA00004141"/>
    </source>
</evidence>
<dbReference type="EMBL" id="PFSI01000019">
    <property type="protein sequence ID" value="PJC24771.1"/>
    <property type="molecule type" value="Genomic_DNA"/>
</dbReference>
<gene>
    <name evidence="7" type="ORF">CO057_01205</name>
</gene>
<evidence type="ECO:0000256" key="3">
    <source>
        <dbReference type="ARBA" id="ARBA00022989"/>
    </source>
</evidence>
<keyword evidence="3 5" id="KW-1133">Transmembrane helix</keyword>
<feature type="transmembrane region" description="Helical" evidence="5">
    <location>
        <begin position="73"/>
        <end position="91"/>
    </location>
</feature>
<dbReference type="InterPro" id="IPR051533">
    <property type="entry name" value="WaaL-like"/>
</dbReference>
<comment type="caution">
    <text evidence="7">The sequence shown here is derived from an EMBL/GenBank/DDBJ whole genome shotgun (WGS) entry which is preliminary data.</text>
</comment>
<dbReference type="InterPro" id="IPR007016">
    <property type="entry name" value="O-antigen_ligase-rel_domated"/>
</dbReference>
<accession>A0A2M8EPZ6</accession>
<dbReference type="Pfam" id="PF04932">
    <property type="entry name" value="Wzy_C"/>
    <property type="match status" value="1"/>
</dbReference>
<feature type="transmembrane region" description="Helical" evidence="5">
    <location>
        <begin position="42"/>
        <end position="61"/>
    </location>
</feature>
<organism evidence="7 8">
    <name type="scientific">Candidatus Uhrbacteria bacterium CG_4_9_14_0_2_um_filter_41_50</name>
    <dbReference type="NCBI Taxonomy" id="1975031"/>
    <lineage>
        <taxon>Bacteria</taxon>
        <taxon>Candidatus Uhriibacteriota</taxon>
    </lineage>
</organism>
<feature type="transmembrane region" description="Helical" evidence="5">
    <location>
        <begin position="186"/>
        <end position="204"/>
    </location>
</feature>
<dbReference type="AlphaFoldDB" id="A0A2M8EPZ6"/>
<dbReference type="PANTHER" id="PTHR37422">
    <property type="entry name" value="TEICHURONIC ACID BIOSYNTHESIS PROTEIN TUAE"/>
    <property type="match status" value="1"/>
</dbReference>
<sequence length="408" mass="45128">MWDLVKKWGVLLAIFLLPFQTRYIWGAAEVGGYASEFAVYSVYAVQVLILALALVLLIGSWKKIKTEDFRSPEIYGSIGLLVYFLFSWALGSREIYGLVHIGYIASALVLLFILVLSKVRAHDLILAFTAGLAIPILFGVFQFITGEFPASTILGIAARDSSRVGDSVFLLDNGVRMLRAYGTFPHPNIFAGYLVIGILSLITFQRRMPKGRLTFVLIGWMFIGLVLTGSSAVWLALIIALVVGMFSSLQLWKELRGSAVVIIILFIFTPVILQLLGFDSTSIIERTQFLSYAPEVIARHWLFGAGAGQYIFALADVVNLDWWMYQPVHNVFVLILGEIGLLGLIGFIGLMGLIFKKGAAPNMIPLWAALLVLASFDHYLWSSWSGLALVAFVMALSLKIEDEKICSL</sequence>
<dbReference type="PANTHER" id="PTHR37422:SF13">
    <property type="entry name" value="LIPOPOLYSACCHARIDE BIOSYNTHESIS PROTEIN PA4999-RELATED"/>
    <property type="match status" value="1"/>
</dbReference>
<feature type="transmembrane region" description="Helical" evidence="5">
    <location>
        <begin position="331"/>
        <end position="355"/>
    </location>
</feature>
<protein>
    <recommendedName>
        <fullName evidence="6">O-antigen ligase-related domain-containing protein</fullName>
    </recommendedName>
</protein>